<comment type="subcellular location">
    <subcellularLocation>
        <location evidence="1">Membrane</location>
    </subcellularLocation>
</comment>
<keyword evidence="5" id="KW-0375">Hydrogen ion transport</keyword>
<dbReference type="EMBL" id="CAMAPF010000951">
    <property type="protein sequence ID" value="CAH9128756.1"/>
    <property type="molecule type" value="Genomic_DNA"/>
</dbReference>
<dbReference type="Gene3D" id="1.10.520.20">
    <property type="entry name" value="N-terminal domain of the delta subunit of the F1F0-ATP synthase"/>
    <property type="match status" value="1"/>
</dbReference>
<evidence type="ECO:0000256" key="2">
    <source>
        <dbReference type="ARBA" id="ARBA00007046"/>
    </source>
</evidence>
<dbReference type="SUPFAM" id="SSF47928">
    <property type="entry name" value="N-terminal domain of the delta subunit of the F1F0-ATP synthase"/>
    <property type="match status" value="1"/>
</dbReference>
<comment type="subunit">
    <text evidence="3">F-type ATPases have 2 components, CF(1) - the catalytic core - and CF(0) - the membrane proton channel. CF(1) has five subunits: alpha(3), beta(3), gamma(1), delta(1), epsilon(1). CF(0) has three main subunits: a, b and c.</text>
</comment>
<keyword evidence="7" id="KW-0472">Membrane</keyword>
<dbReference type="InterPro" id="IPR020781">
    <property type="entry name" value="ATPase_OSCP/d_CS"/>
</dbReference>
<dbReference type="PRINTS" id="PR00125">
    <property type="entry name" value="ATPASEDELTA"/>
</dbReference>
<comment type="similarity">
    <text evidence="2">Belongs to the ATPase delta chain family.</text>
</comment>
<dbReference type="PANTHER" id="PTHR11910">
    <property type="entry name" value="ATP SYNTHASE DELTA CHAIN"/>
    <property type="match status" value="1"/>
</dbReference>
<sequence length="249" mass="27214">MAAFQRTSFTFYSSSLPSTKILAAPTAKLSFSGGLRLPKFTIKSPSRRLSRRAGGGVLGAIMADTAAGRYASALCDVAMSNGTLEQTTADMGKIEKIFSDDSVFDFFASPVMRDENKRSVLDEIAESSELQPHTVNFLKILLDMNRMELIKDIVKEFEELYNQATETELAVVTSVVKLDSQHLAQIAKGVQRLTGAKNVRIKTVIDPSLVAGFTIRFGDSGSKLVDMSVKKQLQDIAAQLEIKDIRLAV</sequence>
<evidence type="ECO:0000313" key="10">
    <source>
        <dbReference type="Proteomes" id="UP001152523"/>
    </source>
</evidence>
<evidence type="ECO:0000256" key="6">
    <source>
        <dbReference type="ARBA" id="ARBA00023065"/>
    </source>
</evidence>
<evidence type="ECO:0000256" key="7">
    <source>
        <dbReference type="ARBA" id="ARBA00023136"/>
    </source>
</evidence>
<dbReference type="Proteomes" id="UP001152523">
    <property type="component" value="Unassembled WGS sequence"/>
</dbReference>
<comment type="caution">
    <text evidence="9">The sequence shown here is derived from an EMBL/GenBank/DDBJ whole genome shotgun (WGS) entry which is preliminary data.</text>
</comment>
<keyword evidence="10" id="KW-1185">Reference proteome</keyword>
<dbReference type="NCBIfam" id="TIGR01145">
    <property type="entry name" value="ATP_synt_delta"/>
    <property type="match status" value="1"/>
</dbReference>
<dbReference type="GO" id="GO:0046933">
    <property type="term" value="F:proton-transporting ATP synthase activity, rotational mechanism"/>
    <property type="evidence" value="ECO:0007669"/>
    <property type="project" value="InterPro"/>
</dbReference>
<keyword evidence="8" id="KW-0066">ATP synthesis</keyword>
<evidence type="ECO:0000256" key="3">
    <source>
        <dbReference type="ARBA" id="ARBA00011648"/>
    </source>
</evidence>
<evidence type="ECO:0000256" key="1">
    <source>
        <dbReference type="ARBA" id="ARBA00004370"/>
    </source>
</evidence>
<evidence type="ECO:0000256" key="4">
    <source>
        <dbReference type="ARBA" id="ARBA00022448"/>
    </source>
</evidence>
<keyword evidence="6" id="KW-0406">Ion transport</keyword>
<dbReference type="InterPro" id="IPR000711">
    <property type="entry name" value="ATPase_OSCP/dsu"/>
</dbReference>
<name>A0AAV0EZR0_9ASTE</name>
<dbReference type="HAMAP" id="MF_01416">
    <property type="entry name" value="ATP_synth_delta_bact"/>
    <property type="match status" value="1"/>
</dbReference>
<reference evidence="9" key="1">
    <citation type="submission" date="2022-07" db="EMBL/GenBank/DDBJ databases">
        <authorList>
            <person name="Macas J."/>
            <person name="Novak P."/>
            <person name="Neumann P."/>
        </authorList>
    </citation>
    <scope>NUCLEOTIDE SEQUENCE</scope>
</reference>
<accession>A0AAV0EZR0</accession>
<evidence type="ECO:0000256" key="8">
    <source>
        <dbReference type="ARBA" id="ARBA00023310"/>
    </source>
</evidence>
<dbReference type="AlphaFoldDB" id="A0AAV0EZR0"/>
<proteinExistence type="inferred from homology"/>
<organism evidence="9 10">
    <name type="scientific">Cuscuta epithymum</name>
    <dbReference type="NCBI Taxonomy" id="186058"/>
    <lineage>
        <taxon>Eukaryota</taxon>
        <taxon>Viridiplantae</taxon>
        <taxon>Streptophyta</taxon>
        <taxon>Embryophyta</taxon>
        <taxon>Tracheophyta</taxon>
        <taxon>Spermatophyta</taxon>
        <taxon>Magnoliopsida</taxon>
        <taxon>eudicotyledons</taxon>
        <taxon>Gunneridae</taxon>
        <taxon>Pentapetalae</taxon>
        <taxon>asterids</taxon>
        <taxon>lamiids</taxon>
        <taxon>Solanales</taxon>
        <taxon>Convolvulaceae</taxon>
        <taxon>Cuscuteae</taxon>
        <taxon>Cuscuta</taxon>
        <taxon>Cuscuta subgen. Cuscuta</taxon>
    </lineage>
</organism>
<evidence type="ECO:0000256" key="5">
    <source>
        <dbReference type="ARBA" id="ARBA00022781"/>
    </source>
</evidence>
<dbReference type="PROSITE" id="PS00389">
    <property type="entry name" value="ATPASE_DELTA"/>
    <property type="match status" value="1"/>
</dbReference>
<evidence type="ECO:0000313" key="9">
    <source>
        <dbReference type="EMBL" id="CAH9128756.1"/>
    </source>
</evidence>
<dbReference type="Pfam" id="PF00213">
    <property type="entry name" value="OSCP"/>
    <property type="match status" value="1"/>
</dbReference>
<keyword evidence="4" id="KW-0813">Transport</keyword>
<gene>
    <name evidence="9" type="ORF">CEPIT_LOCUS29319</name>
</gene>
<evidence type="ECO:0008006" key="11">
    <source>
        <dbReference type="Google" id="ProtNLM"/>
    </source>
</evidence>
<protein>
    <recommendedName>
        <fullName evidence="11">ATP synthase delta chain, chloroplastic</fullName>
    </recommendedName>
</protein>
<dbReference type="GO" id="GO:0016020">
    <property type="term" value="C:membrane"/>
    <property type="evidence" value="ECO:0007669"/>
    <property type="project" value="UniProtKB-SubCell"/>
</dbReference>
<dbReference type="InterPro" id="IPR026015">
    <property type="entry name" value="ATP_synth_OSCP/delta_N_sf"/>
</dbReference>